<sequence length="768" mass="86557">MSHSHDSRIRSHGRTGSQHVNLPQVFRRRQQGETSAQTRAPERDAVLQKLEYLTQAVERLEKNQATTRQISDSEAESPARDKSKDRRVKRRLDFGDESPSESKGGKSTRSSPPRKATSQRSVSVFDRLGQSSRIPREKETQKKKEAPSMAASSVQDTPDELELMKKRLAELEAKQKNASEEHTTDRRSPFTEDILAKPLPEKLKMPQLTSYEDGNDPVGHLDRYTSWMELQGASDAIMCRAFPLTFGNRAMRWFKKLPQHSIRSWNDLSGQFISTFMGARTRSTPKEHLVSIKQGRTESLRSYMDRFSKRIVEVDKISDDAALMAVLSGLRTKTRFWWSVHEDGPATYQEFLGRAEKHISAEEATSDQENDKLDRRDSLKSKERDLKPEKKESPKKGLEFQHPGRPRPTPPRYQGYHVLNTSLENVLMKTRGKDILKKPVPMKASSSELNQKRYCRYHRSAGHDTDDCRDLKGEIESLIRRGHLKEFVARPPGGGEPLQHQNRAELPPPPQPGRGEIHMIVGGSQYLEGSKRHRRKLSREAHNSYQVLSGAIANPDAEKFSFSEEDASHVLQPHSDALVITMPVSGVNIHRTLVDDGSSVNVLYLRTFNQMDIDARHVKPFPKPLQGFTGDYVDPKGQIALVVELGLPPCHRRVIADFVIVDLPSNYNAILGRPILHELKAAASIYHYAIKFPTPHGVGIVRGNQLVARSCNVTFPRAGVNMLHSELSAGRTDTDELNKNMVEDLGSLDPRSDLPVRQAGTCGRAGNH</sequence>
<protein>
    <submittedName>
        <fullName evidence="3">Retrotrans gag domain-containing protein</fullName>
    </submittedName>
</protein>
<dbReference type="PANTHER" id="PTHR33240:SF15">
    <property type="entry name" value="GAG-PRO-LIKE PROTEIN"/>
    <property type="match status" value="1"/>
</dbReference>
<feature type="compositionally biased region" description="Polar residues" evidence="1">
    <location>
        <begin position="105"/>
        <end position="122"/>
    </location>
</feature>
<feature type="compositionally biased region" description="Basic and acidic residues" evidence="1">
    <location>
        <begin position="134"/>
        <end position="146"/>
    </location>
</feature>
<feature type="domain" description="Retrotransposon gag" evidence="2">
    <location>
        <begin position="241"/>
        <end position="331"/>
    </location>
</feature>
<dbReference type="InterPro" id="IPR021109">
    <property type="entry name" value="Peptidase_aspartic_dom_sf"/>
</dbReference>
<keyword evidence="4" id="KW-1185">Reference proteome</keyword>
<proteinExistence type="predicted"/>
<dbReference type="PANTHER" id="PTHR33240">
    <property type="entry name" value="OS08G0508500 PROTEIN"/>
    <property type="match status" value="1"/>
</dbReference>
<dbReference type="EMBL" id="JBFOLK010000010">
    <property type="protein sequence ID" value="KAL2481415.1"/>
    <property type="molecule type" value="Genomic_DNA"/>
</dbReference>
<feature type="region of interest" description="Disordered" evidence="1">
    <location>
        <begin position="489"/>
        <end position="514"/>
    </location>
</feature>
<comment type="caution">
    <text evidence="3">The sequence shown here is derived from an EMBL/GenBank/DDBJ whole genome shotgun (WGS) entry which is preliminary data.</text>
</comment>
<dbReference type="InterPro" id="IPR005162">
    <property type="entry name" value="Retrotrans_gag_dom"/>
</dbReference>
<feature type="compositionally biased region" description="Polar residues" evidence="1">
    <location>
        <begin position="63"/>
        <end position="72"/>
    </location>
</feature>
<accession>A0ABD1QYX6</accession>
<feature type="compositionally biased region" description="Basic and acidic residues" evidence="1">
    <location>
        <begin position="369"/>
        <end position="399"/>
    </location>
</feature>
<feature type="region of interest" description="Disordered" evidence="1">
    <location>
        <begin position="1"/>
        <end position="45"/>
    </location>
</feature>
<evidence type="ECO:0000313" key="4">
    <source>
        <dbReference type="Proteomes" id="UP001604336"/>
    </source>
</evidence>
<reference evidence="4" key="1">
    <citation type="submission" date="2024-07" db="EMBL/GenBank/DDBJ databases">
        <title>Two chromosome-level genome assemblies of Korean endemic species Abeliophyllum distichum and Forsythia ovata (Oleaceae).</title>
        <authorList>
            <person name="Jang H."/>
        </authorList>
    </citation>
    <scope>NUCLEOTIDE SEQUENCE [LARGE SCALE GENOMIC DNA]</scope>
</reference>
<dbReference type="CDD" id="cd00303">
    <property type="entry name" value="retropepsin_like"/>
    <property type="match status" value="1"/>
</dbReference>
<evidence type="ECO:0000256" key="1">
    <source>
        <dbReference type="SAM" id="MobiDB-lite"/>
    </source>
</evidence>
<organism evidence="3 4">
    <name type="scientific">Abeliophyllum distichum</name>
    <dbReference type="NCBI Taxonomy" id="126358"/>
    <lineage>
        <taxon>Eukaryota</taxon>
        <taxon>Viridiplantae</taxon>
        <taxon>Streptophyta</taxon>
        <taxon>Embryophyta</taxon>
        <taxon>Tracheophyta</taxon>
        <taxon>Spermatophyta</taxon>
        <taxon>Magnoliopsida</taxon>
        <taxon>eudicotyledons</taxon>
        <taxon>Gunneridae</taxon>
        <taxon>Pentapetalae</taxon>
        <taxon>asterids</taxon>
        <taxon>lamiids</taxon>
        <taxon>Lamiales</taxon>
        <taxon>Oleaceae</taxon>
        <taxon>Forsythieae</taxon>
        <taxon>Abeliophyllum</taxon>
    </lineage>
</organism>
<dbReference type="Proteomes" id="UP001604336">
    <property type="component" value="Unassembled WGS sequence"/>
</dbReference>
<dbReference type="AlphaFoldDB" id="A0ABD1QYX6"/>
<dbReference type="Gene3D" id="2.40.70.10">
    <property type="entry name" value="Acid Proteases"/>
    <property type="match status" value="1"/>
</dbReference>
<name>A0ABD1QYX6_9LAMI</name>
<dbReference type="Pfam" id="PF03732">
    <property type="entry name" value="Retrotrans_gag"/>
    <property type="match status" value="1"/>
</dbReference>
<evidence type="ECO:0000313" key="3">
    <source>
        <dbReference type="EMBL" id="KAL2481415.1"/>
    </source>
</evidence>
<feature type="region of interest" description="Disordered" evidence="1">
    <location>
        <begin position="60"/>
        <end position="159"/>
    </location>
</feature>
<feature type="region of interest" description="Disordered" evidence="1">
    <location>
        <begin position="745"/>
        <end position="768"/>
    </location>
</feature>
<feature type="region of interest" description="Disordered" evidence="1">
    <location>
        <begin position="360"/>
        <end position="415"/>
    </location>
</feature>
<gene>
    <name evidence="3" type="ORF">Adt_34381</name>
</gene>
<evidence type="ECO:0000259" key="2">
    <source>
        <dbReference type="Pfam" id="PF03732"/>
    </source>
</evidence>